<dbReference type="PANTHER" id="PTHR12558">
    <property type="entry name" value="CELL DIVISION CYCLE 16,23,27"/>
    <property type="match status" value="1"/>
</dbReference>
<name>A0A6P1Y255_9SPIR</name>
<dbReference type="PANTHER" id="PTHR12558:SF13">
    <property type="entry name" value="CELL DIVISION CYCLE PROTEIN 27 HOMOLOG"/>
    <property type="match status" value="1"/>
</dbReference>
<dbReference type="Proteomes" id="UP000464374">
    <property type="component" value="Chromosome"/>
</dbReference>
<evidence type="ECO:0000313" key="2">
    <source>
        <dbReference type="EMBL" id="QHX43399.1"/>
    </source>
</evidence>
<evidence type="ECO:0000313" key="3">
    <source>
        <dbReference type="Proteomes" id="UP000464374"/>
    </source>
</evidence>
<reference evidence="2 3" key="1">
    <citation type="submission" date="2020-01" db="EMBL/GenBank/DDBJ databases">
        <title>Complete genome sequence of a human oral phylogroup 1 Treponema sp. strain ATCC 700766, originally isolated from periodontitis dental plaque.</title>
        <authorList>
            <person name="Chan Y."/>
            <person name="Huo Y.-B."/>
            <person name="Yu X.-L."/>
            <person name="Zeng H."/>
            <person name="Leung W.-K."/>
            <person name="Watt R.M."/>
        </authorList>
    </citation>
    <scope>NUCLEOTIDE SEQUENCE [LARGE SCALE GENOMIC DNA]</scope>
    <source>
        <strain evidence="2 3">OMZ 804</strain>
    </source>
</reference>
<gene>
    <name evidence="2" type="ORF">GWP43_08020</name>
</gene>
<sequence>MDTVLKEGIQLYRENRYEEALTAFLKISSKDVELNFDLAYYIGLCYASLLQYDNALVYLEQIITAGTDIARVYQCRLILAFIYAKTGRARLAEFELSKLLDAGYDSPQVHTSMAYLAYEQDKVDKSLSLYEKALELDPDNPTALNGLGYILADTEKDLTRALILCKKALDAQPDNPAYLDSLAWTYYKMGFDTEARSYIQRANEQLPDNIIIKRHLQRIMNG</sequence>
<dbReference type="InterPro" id="IPR019734">
    <property type="entry name" value="TPR_rpt"/>
</dbReference>
<dbReference type="Gene3D" id="1.25.40.10">
    <property type="entry name" value="Tetratricopeptide repeat domain"/>
    <property type="match status" value="2"/>
</dbReference>
<dbReference type="PROSITE" id="PS50005">
    <property type="entry name" value="TPR"/>
    <property type="match status" value="1"/>
</dbReference>
<dbReference type="Pfam" id="PF13432">
    <property type="entry name" value="TPR_16"/>
    <property type="match status" value="2"/>
</dbReference>
<dbReference type="InterPro" id="IPR011990">
    <property type="entry name" value="TPR-like_helical_dom_sf"/>
</dbReference>
<protein>
    <submittedName>
        <fullName evidence="2">Tetratricopeptide repeat protein</fullName>
    </submittedName>
</protein>
<dbReference type="RefSeq" id="WP_162663722.1">
    <property type="nucleotide sequence ID" value="NZ_CP048020.1"/>
</dbReference>
<dbReference type="SMART" id="SM00028">
    <property type="entry name" value="TPR"/>
    <property type="match status" value="5"/>
</dbReference>
<feature type="repeat" description="TPR" evidence="1">
    <location>
        <begin position="107"/>
        <end position="140"/>
    </location>
</feature>
<dbReference type="KEGG" id="trz:GWP43_08020"/>
<dbReference type="EMBL" id="CP048020">
    <property type="protein sequence ID" value="QHX43399.1"/>
    <property type="molecule type" value="Genomic_DNA"/>
</dbReference>
<proteinExistence type="predicted"/>
<organism evidence="2 3">
    <name type="scientific">Treponema vincentii</name>
    <dbReference type="NCBI Taxonomy" id="69710"/>
    <lineage>
        <taxon>Bacteria</taxon>
        <taxon>Pseudomonadati</taxon>
        <taxon>Spirochaetota</taxon>
        <taxon>Spirochaetia</taxon>
        <taxon>Spirochaetales</taxon>
        <taxon>Treponemataceae</taxon>
        <taxon>Treponema</taxon>
    </lineage>
</organism>
<dbReference type="AlphaFoldDB" id="A0A6P1Y255"/>
<dbReference type="SUPFAM" id="SSF48452">
    <property type="entry name" value="TPR-like"/>
    <property type="match status" value="1"/>
</dbReference>
<accession>A0A6P1Y255</accession>
<evidence type="ECO:0000256" key="1">
    <source>
        <dbReference type="PROSITE-ProRule" id="PRU00339"/>
    </source>
</evidence>
<keyword evidence="1" id="KW-0802">TPR repeat</keyword>